<organism evidence="1 2">
    <name type="scientific">Sulfuricurvum kujiense (strain ATCC BAA-921 / DSM 16994 / JCM 11577 / YK-1)</name>
    <dbReference type="NCBI Taxonomy" id="709032"/>
    <lineage>
        <taxon>Bacteria</taxon>
        <taxon>Pseudomonadati</taxon>
        <taxon>Campylobacterota</taxon>
        <taxon>Epsilonproteobacteria</taxon>
        <taxon>Campylobacterales</taxon>
        <taxon>Sulfurimonadaceae</taxon>
        <taxon>Sulfuricurvum</taxon>
    </lineage>
</organism>
<dbReference type="Proteomes" id="UP000008721">
    <property type="component" value="Chromosome"/>
</dbReference>
<proteinExistence type="predicted"/>
<gene>
    <name evidence="1" type="ordered locus">Sulku_0537</name>
</gene>
<evidence type="ECO:0000313" key="2">
    <source>
        <dbReference type="Proteomes" id="UP000008721"/>
    </source>
</evidence>
<dbReference type="AlphaFoldDB" id="E4U0A6"/>
<protein>
    <submittedName>
        <fullName evidence="1">Uncharacterized protein</fullName>
    </submittedName>
</protein>
<dbReference type="RefSeq" id="WP_013459400.1">
    <property type="nucleotide sequence ID" value="NC_014762.1"/>
</dbReference>
<keyword evidence="2" id="KW-1185">Reference proteome</keyword>
<dbReference type="HOGENOM" id="CLU_1371588_0_0_7"/>
<reference evidence="1 2" key="1">
    <citation type="journal article" date="2012" name="Stand. Genomic Sci.">
        <title>Complete genome sequence of the sulfur compounds oxidizing chemolithoautotroph Sulfuricurvum kujiense type strain (YK-1(T)).</title>
        <authorList>
            <person name="Han C."/>
            <person name="Kotsyurbenko O."/>
            <person name="Chertkov O."/>
            <person name="Held B."/>
            <person name="Lapidus A."/>
            <person name="Nolan M."/>
            <person name="Lucas S."/>
            <person name="Hammon N."/>
            <person name="Deshpande S."/>
            <person name="Cheng J.F."/>
            <person name="Tapia R."/>
            <person name="Goodwin L.A."/>
            <person name="Pitluck S."/>
            <person name="Liolios K."/>
            <person name="Pagani I."/>
            <person name="Ivanova N."/>
            <person name="Mavromatis K."/>
            <person name="Mikhailova N."/>
            <person name="Pati A."/>
            <person name="Chen A."/>
            <person name="Palaniappan K."/>
            <person name="Land M."/>
            <person name="Hauser L."/>
            <person name="Chang Y.J."/>
            <person name="Jeffries C.D."/>
            <person name="Brambilla E.M."/>
            <person name="Rohde M."/>
            <person name="Spring S."/>
            <person name="Sikorski J."/>
            <person name="Goker M."/>
            <person name="Woyke T."/>
            <person name="Bristow J."/>
            <person name="Eisen J.A."/>
            <person name="Markowitz V."/>
            <person name="Hugenholtz P."/>
            <person name="Kyrpides N.C."/>
            <person name="Klenk H.P."/>
            <person name="Detter J.C."/>
        </authorList>
    </citation>
    <scope>NUCLEOTIDE SEQUENCE [LARGE SCALE GENOMIC DNA]</scope>
    <source>
        <strain evidence="2">ATCC BAA-921 / DSM 16994 / JCM 11577 / YK-1</strain>
    </source>
</reference>
<dbReference type="EMBL" id="CP002355">
    <property type="protein sequence ID" value="ADR33203.1"/>
    <property type="molecule type" value="Genomic_DNA"/>
</dbReference>
<evidence type="ECO:0000313" key="1">
    <source>
        <dbReference type="EMBL" id="ADR33203.1"/>
    </source>
</evidence>
<accession>E4U0A6</accession>
<sequence length="199" mass="22129">MTIDVNLCDADEDFFDNLDDIMEDSMVQMFFIHPTTPREITEAKKIAGEYGSIFYSLPLHLSDQADENCIAYSVVDEQDRALLPTTQKPLVIDESYLNETLRSLLADCRGVILNATHENSELPNFLLALGAGTIGAFDTESLNKLSMDRLVLQSTYPTHGFEEIAGAVKVISDAMLRPEQSIIARATKSSLELFGFRKS</sequence>
<name>E4U0A6_SULKY</name>
<dbReference type="KEGG" id="sku:Sulku_0537"/>